<name>A0A366IGU6_9MICO</name>
<feature type="domain" description="UspA" evidence="2">
    <location>
        <begin position="14"/>
        <end position="132"/>
    </location>
</feature>
<evidence type="ECO:0000259" key="2">
    <source>
        <dbReference type="Pfam" id="PF00582"/>
    </source>
</evidence>
<organism evidence="3 4">
    <name type="scientific">Brevibacterium celere</name>
    <dbReference type="NCBI Taxonomy" id="225845"/>
    <lineage>
        <taxon>Bacteria</taxon>
        <taxon>Bacillati</taxon>
        <taxon>Actinomycetota</taxon>
        <taxon>Actinomycetes</taxon>
        <taxon>Micrococcales</taxon>
        <taxon>Brevibacteriaceae</taxon>
        <taxon>Brevibacterium</taxon>
    </lineage>
</organism>
<dbReference type="PANTHER" id="PTHR46268:SF6">
    <property type="entry name" value="UNIVERSAL STRESS PROTEIN UP12"/>
    <property type="match status" value="1"/>
</dbReference>
<reference evidence="3 4" key="1">
    <citation type="submission" date="2018-06" db="EMBL/GenBank/DDBJ databases">
        <title>Freshwater and sediment microbial communities from various areas in North America, analyzing microbe dynamics in response to fracking.</title>
        <authorList>
            <person name="Lamendella R."/>
        </authorList>
    </citation>
    <scope>NUCLEOTIDE SEQUENCE [LARGE SCALE GENOMIC DNA]</scope>
    <source>
        <strain evidence="3 4">3b_TX</strain>
    </source>
</reference>
<comment type="caution">
    <text evidence="3">The sequence shown here is derived from an EMBL/GenBank/DDBJ whole genome shotgun (WGS) entry which is preliminary data.</text>
</comment>
<sequence>MTVLATVATGQRGSAAAHLAGMLARSTEESVTAAAIVPAPWPPSPFGGDAEYLAAQKRTFAEALARAEDILEGLAVESLIEESRSVSSGVAELAQRLQPSFVVVGSNTRGPIGVVSLGSVARRLLSTLDVPVCFAPNGFTAAADATVHRVTVAFGRGDRDSSLLRETAERTEPFGIPMRIVCFAVRPPARGSIEPGIEDLVVSEWADAVRGEIEPTLSAAGLEPDSVEIVVAAGRSWTDAIAEVDWEPGDLLTIGASTSPVSRLFLGAHASKIVRNSPVPVVVVGRGN</sequence>
<evidence type="ECO:0000256" key="1">
    <source>
        <dbReference type="ARBA" id="ARBA00008791"/>
    </source>
</evidence>
<evidence type="ECO:0000313" key="4">
    <source>
        <dbReference type="Proteomes" id="UP000253509"/>
    </source>
</evidence>
<feature type="domain" description="UspA" evidence="2">
    <location>
        <begin position="148"/>
        <end position="284"/>
    </location>
</feature>
<gene>
    <name evidence="3" type="ORF">DFO65_10815</name>
</gene>
<dbReference type="SUPFAM" id="SSF52402">
    <property type="entry name" value="Adenine nucleotide alpha hydrolases-like"/>
    <property type="match status" value="2"/>
</dbReference>
<dbReference type="InterPro" id="IPR006016">
    <property type="entry name" value="UspA"/>
</dbReference>
<protein>
    <submittedName>
        <fullName evidence="3">Nucleotide-binding universal stress UspA family protein</fullName>
    </submittedName>
</protein>
<evidence type="ECO:0000313" key="3">
    <source>
        <dbReference type="EMBL" id="RBP70563.1"/>
    </source>
</evidence>
<dbReference type="RefSeq" id="WP_147233350.1">
    <property type="nucleotide sequence ID" value="NZ_QNSB01000008.1"/>
</dbReference>
<accession>A0A366IGU6</accession>
<dbReference type="CDD" id="cd00293">
    <property type="entry name" value="USP-like"/>
    <property type="match status" value="1"/>
</dbReference>
<keyword evidence="4" id="KW-1185">Reference proteome</keyword>
<dbReference type="Pfam" id="PF00582">
    <property type="entry name" value="Usp"/>
    <property type="match status" value="2"/>
</dbReference>
<dbReference type="InterPro" id="IPR014729">
    <property type="entry name" value="Rossmann-like_a/b/a_fold"/>
</dbReference>
<dbReference type="PANTHER" id="PTHR46268">
    <property type="entry name" value="STRESS RESPONSE PROTEIN NHAX"/>
    <property type="match status" value="1"/>
</dbReference>
<dbReference type="EMBL" id="QNSB01000008">
    <property type="protein sequence ID" value="RBP70563.1"/>
    <property type="molecule type" value="Genomic_DNA"/>
</dbReference>
<comment type="similarity">
    <text evidence="1">Belongs to the universal stress protein A family.</text>
</comment>
<dbReference type="AlphaFoldDB" id="A0A366IGU6"/>
<proteinExistence type="inferred from homology"/>
<dbReference type="Gene3D" id="3.40.50.620">
    <property type="entry name" value="HUPs"/>
    <property type="match status" value="2"/>
</dbReference>
<dbReference type="Proteomes" id="UP000253509">
    <property type="component" value="Unassembled WGS sequence"/>
</dbReference>